<proteinExistence type="predicted"/>
<evidence type="ECO:0000259" key="1">
    <source>
        <dbReference type="Pfam" id="PF01593"/>
    </source>
</evidence>
<dbReference type="AlphaFoldDB" id="A0A4Q9GWV1"/>
<feature type="domain" description="Amine oxidase" evidence="1">
    <location>
        <begin position="130"/>
        <end position="354"/>
    </location>
</feature>
<dbReference type="Gene3D" id="3.50.50.60">
    <property type="entry name" value="FAD/NAD(P)-binding domain"/>
    <property type="match status" value="1"/>
</dbReference>
<dbReference type="GO" id="GO:0016491">
    <property type="term" value="F:oxidoreductase activity"/>
    <property type="evidence" value="ECO:0007669"/>
    <property type="project" value="InterPro"/>
</dbReference>
<dbReference type="PANTHER" id="PTHR16128">
    <property type="entry name" value="FAD/NAD(P)-BINDING OXIDOREDUCTASE FAMILY PROTEIN"/>
    <property type="match status" value="1"/>
</dbReference>
<dbReference type="Proteomes" id="UP000292120">
    <property type="component" value="Unassembled WGS sequence"/>
</dbReference>
<dbReference type="Pfam" id="PF01593">
    <property type="entry name" value="Amino_oxidase"/>
    <property type="match status" value="1"/>
</dbReference>
<organism evidence="2 3">
    <name type="scientific">Aquabacterium lacunae</name>
    <dbReference type="NCBI Taxonomy" id="2528630"/>
    <lineage>
        <taxon>Bacteria</taxon>
        <taxon>Pseudomonadati</taxon>
        <taxon>Pseudomonadota</taxon>
        <taxon>Betaproteobacteria</taxon>
        <taxon>Burkholderiales</taxon>
        <taxon>Aquabacterium</taxon>
    </lineage>
</organism>
<keyword evidence="3" id="KW-1185">Reference proteome</keyword>
<dbReference type="SUPFAM" id="SSF51905">
    <property type="entry name" value="FAD/NAD(P)-binding domain"/>
    <property type="match status" value="1"/>
</dbReference>
<dbReference type="InterPro" id="IPR036188">
    <property type="entry name" value="FAD/NAD-bd_sf"/>
</dbReference>
<gene>
    <name evidence="2" type="ORF">EYS42_10225</name>
</gene>
<accession>A0A4Q9GWV1</accession>
<dbReference type="EMBL" id="SIXI01000004">
    <property type="protein sequence ID" value="TBO30077.1"/>
    <property type="molecule type" value="Genomic_DNA"/>
</dbReference>
<dbReference type="InterPro" id="IPR002937">
    <property type="entry name" value="Amino_oxidase"/>
</dbReference>
<protein>
    <submittedName>
        <fullName evidence="2">FAD-dependent oxidoreductase</fullName>
    </submittedName>
</protein>
<dbReference type="Pfam" id="PF13450">
    <property type="entry name" value="NAD_binding_8"/>
    <property type="match status" value="1"/>
</dbReference>
<dbReference type="PRINTS" id="PR00419">
    <property type="entry name" value="ADXRDTASE"/>
</dbReference>
<dbReference type="OrthoDB" id="5792777at2"/>
<sequence>MSEISEGVGLAAGLNVAVVGAGMAGLACAQALQQAGVAVQVFDKSRGPAGRMSTRRGEGWQCDHGAQYFTARDASFHAEVQAWVAAGVAAVWQPRLSVFGTSPQAASGLAAEAPQRWVGTPRMTSPAGWLAQQLTQPVQLQHTVQALLPQADGRWRLRTQEHGELAQAFDAVLLAVPSVQAVPLLLPVHAEWAALAAQARMRGSWALMVQTEQPLAVPFDAAFVNEGPLRWVACDSSKPGRPQPGGTGNCWLLHSEAEWSEAHIEDEPEAVAHTLWQAFSALLEVRGLQSLAPLGSKGLSHSIHRWRYADTAPPLGRQAEFCARTGLGLCGDWLGSGKVEGAWLSGRTLAAQCLLATAPLSAPGASQG</sequence>
<evidence type="ECO:0000313" key="3">
    <source>
        <dbReference type="Proteomes" id="UP000292120"/>
    </source>
</evidence>
<dbReference type="PANTHER" id="PTHR16128:SF5">
    <property type="entry name" value="FAD_NAD(P)-BINDING OXIDOREDUCTASE FAMILY PROTEIN"/>
    <property type="match status" value="1"/>
</dbReference>
<comment type="caution">
    <text evidence="2">The sequence shown here is derived from an EMBL/GenBank/DDBJ whole genome shotgun (WGS) entry which is preliminary data.</text>
</comment>
<reference evidence="2 3" key="1">
    <citation type="submission" date="2019-02" db="EMBL/GenBank/DDBJ databases">
        <title>Aquabacterium sp. strain KMB7.</title>
        <authorList>
            <person name="Chen W.-M."/>
        </authorList>
    </citation>
    <scope>NUCLEOTIDE SEQUENCE [LARGE SCALE GENOMIC DNA]</scope>
    <source>
        <strain evidence="2 3">KMB7</strain>
    </source>
</reference>
<dbReference type="Gene3D" id="3.90.660.10">
    <property type="match status" value="1"/>
</dbReference>
<name>A0A4Q9GWV1_9BURK</name>
<dbReference type="RefSeq" id="WP_130968071.1">
    <property type="nucleotide sequence ID" value="NZ_SIXI01000004.1"/>
</dbReference>
<evidence type="ECO:0000313" key="2">
    <source>
        <dbReference type="EMBL" id="TBO30077.1"/>
    </source>
</evidence>